<organism evidence="1 2">
    <name type="scientific">Stylonychia lemnae</name>
    <name type="common">Ciliate</name>
    <dbReference type="NCBI Taxonomy" id="5949"/>
    <lineage>
        <taxon>Eukaryota</taxon>
        <taxon>Sar</taxon>
        <taxon>Alveolata</taxon>
        <taxon>Ciliophora</taxon>
        <taxon>Intramacronucleata</taxon>
        <taxon>Spirotrichea</taxon>
        <taxon>Stichotrichia</taxon>
        <taxon>Sporadotrichida</taxon>
        <taxon>Oxytrichidae</taxon>
        <taxon>Stylonychinae</taxon>
        <taxon>Stylonychia</taxon>
    </lineage>
</organism>
<dbReference type="InParanoid" id="A0A077ZX17"/>
<dbReference type="AlphaFoldDB" id="A0A077ZX17"/>
<accession>A0A077ZX17</accession>
<sequence length="445" mass="52323">MRVKLMDQAKNWGRKFKKLQKYRAILSKNNNKQTKIKNNLLSIQKLKFNNKQVYKILLNRGQISKDSNYFEKDRQDNLINQAVTQEKHIHTMVIKDILSIKMIKTLIEQEDGGFMRTNSKFSSLNKADLNNVNSSANSFKIYKNPKKESPRLNKYASESVELKYQNKDSIKTLDFQNLLIDRKFSMENPNQAKTFKVKSVKHQQTIQNNTLMLPKFKNFGKTINAIPEEEEEKTRRRNSLGKSRNMIFAQQKQYLMKSAENMPQTQALGNQTNEDEKKVKSIYMKSAIIKRMMMNQEKKLDSFACVDPIQSLNKMGTSYLQIMKEPISYKIIQSRLDKWRVAKIEENESKLETYSKNENLSKIEQLDTSARNTNKELYQGKPNQKFDKELRLVKIIEFAACRQIESQSQRAEKHQAIIITFKQIINNKTSIPLKLKRFQELYDEI</sequence>
<evidence type="ECO:0000313" key="1">
    <source>
        <dbReference type="EMBL" id="CDW74461.1"/>
    </source>
</evidence>
<evidence type="ECO:0000313" key="2">
    <source>
        <dbReference type="Proteomes" id="UP000039865"/>
    </source>
</evidence>
<gene>
    <name evidence="1" type="primary">Contig3770.g4028</name>
    <name evidence="1" type="ORF">STYLEM_3441</name>
</gene>
<protein>
    <submittedName>
        <fullName evidence="1">Uncharacterized protein</fullName>
    </submittedName>
</protein>
<keyword evidence="2" id="KW-1185">Reference proteome</keyword>
<dbReference type="Proteomes" id="UP000039865">
    <property type="component" value="Unassembled WGS sequence"/>
</dbReference>
<dbReference type="EMBL" id="CCKQ01003338">
    <property type="protein sequence ID" value="CDW74461.1"/>
    <property type="molecule type" value="Genomic_DNA"/>
</dbReference>
<reference evidence="1 2" key="1">
    <citation type="submission" date="2014-06" db="EMBL/GenBank/DDBJ databases">
        <authorList>
            <person name="Swart Estienne"/>
        </authorList>
    </citation>
    <scope>NUCLEOTIDE SEQUENCE [LARGE SCALE GENOMIC DNA]</scope>
    <source>
        <strain evidence="1 2">130c</strain>
    </source>
</reference>
<name>A0A077ZX17_STYLE</name>
<proteinExistence type="predicted"/>